<comment type="caution">
    <text evidence="2">The sequence shown here is derived from an EMBL/GenBank/DDBJ whole genome shotgun (WGS) entry which is preliminary data.</text>
</comment>
<dbReference type="SUPFAM" id="SSF46785">
    <property type="entry name" value="Winged helix' DNA-binding domain"/>
    <property type="match status" value="1"/>
</dbReference>
<dbReference type="Proteomes" id="UP000093199">
    <property type="component" value="Unassembled WGS sequence"/>
</dbReference>
<accession>A0A1C0YC54</accession>
<organism evidence="2 3">
    <name type="scientific">Caryophanon tenue</name>
    <dbReference type="NCBI Taxonomy" id="33978"/>
    <lineage>
        <taxon>Bacteria</taxon>
        <taxon>Bacillati</taxon>
        <taxon>Bacillota</taxon>
        <taxon>Bacilli</taxon>
        <taxon>Bacillales</taxon>
        <taxon>Caryophanaceae</taxon>
        <taxon>Caryophanon</taxon>
    </lineage>
</organism>
<dbReference type="GO" id="GO:0003677">
    <property type="term" value="F:DNA binding"/>
    <property type="evidence" value="ECO:0007669"/>
    <property type="project" value="InterPro"/>
</dbReference>
<evidence type="ECO:0000313" key="2">
    <source>
        <dbReference type="EMBL" id="OCS84752.1"/>
    </source>
</evidence>
<dbReference type="InterPro" id="IPR036390">
    <property type="entry name" value="WH_DNA-bd_sf"/>
</dbReference>
<dbReference type="PROSITE" id="PS51063">
    <property type="entry name" value="HTH_CRP_2"/>
    <property type="match status" value="1"/>
</dbReference>
<feature type="domain" description="HTH crp-type" evidence="1">
    <location>
        <begin position="111"/>
        <end position="184"/>
    </location>
</feature>
<gene>
    <name evidence="2" type="ORF">A6M13_04010</name>
</gene>
<keyword evidence="3" id="KW-1185">Reference proteome</keyword>
<dbReference type="InterPro" id="IPR036388">
    <property type="entry name" value="WH-like_DNA-bd_sf"/>
</dbReference>
<evidence type="ECO:0000259" key="1">
    <source>
        <dbReference type="PROSITE" id="PS51063"/>
    </source>
</evidence>
<dbReference type="EMBL" id="MASJ01000023">
    <property type="protein sequence ID" value="OCS84752.1"/>
    <property type="molecule type" value="Genomic_DNA"/>
</dbReference>
<dbReference type="Gene3D" id="1.10.10.10">
    <property type="entry name" value="Winged helix-like DNA-binding domain superfamily/Winged helix DNA-binding domain"/>
    <property type="match status" value="1"/>
</dbReference>
<reference evidence="2 3" key="1">
    <citation type="submission" date="2016-07" db="EMBL/GenBank/DDBJ databases">
        <title>Caryophanon tenue genome sequencing.</title>
        <authorList>
            <person name="Verma A."/>
            <person name="Pal Y."/>
            <person name="Krishnamurthi S."/>
        </authorList>
    </citation>
    <scope>NUCLEOTIDE SEQUENCE [LARGE SCALE GENOMIC DNA]</scope>
    <source>
        <strain evidence="2 3">DSM 14152</strain>
    </source>
</reference>
<dbReference type="InterPro" id="IPR012318">
    <property type="entry name" value="HTH_CRP"/>
</dbReference>
<dbReference type="RefSeq" id="WP_066546134.1">
    <property type="nucleotide sequence ID" value="NZ_MASJ01000023.1"/>
</dbReference>
<dbReference type="AlphaFoldDB" id="A0A1C0YC54"/>
<protein>
    <recommendedName>
        <fullName evidence="1">HTH crp-type domain-containing protein</fullName>
    </recommendedName>
</protein>
<dbReference type="SMART" id="SM00419">
    <property type="entry name" value="HTH_CRP"/>
    <property type="match status" value="1"/>
</dbReference>
<dbReference type="STRING" id="33978.A6M13_04010"/>
<dbReference type="OrthoDB" id="9810708at2"/>
<proteinExistence type="predicted"/>
<dbReference type="Pfam" id="PF13545">
    <property type="entry name" value="HTH_Crp_2"/>
    <property type="match status" value="1"/>
</dbReference>
<evidence type="ECO:0000313" key="3">
    <source>
        <dbReference type="Proteomes" id="UP000093199"/>
    </source>
</evidence>
<name>A0A1C0YC54_9BACL</name>
<sequence>MTFTERVLCPHEILTLDEEMIYYVDEGVLQLWELHHDGTEILVNLLKEGDAWKRNTALDYVYELRSTSEPTTVYEYNWQSVHNVEEKYFLLRKIQETYMRAESFNIIKRIKFVKDRLQSLLQLLVQEFGEYAHNGYKISLTLTHEQLASLILSTRTTVTKLLNELKKEQVVTFEYQTMHIHLSHIIASPTQEVVFA</sequence>
<dbReference type="GO" id="GO:0006355">
    <property type="term" value="P:regulation of DNA-templated transcription"/>
    <property type="evidence" value="ECO:0007669"/>
    <property type="project" value="InterPro"/>
</dbReference>